<evidence type="ECO:0000259" key="7">
    <source>
        <dbReference type="PROSITE" id="PS50240"/>
    </source>
</evidence>
<sequence>ISPNTQYYYNIIILYCTEYGRVVASISDSRIVDGYDAKIGEFPHIVSLQSRPWDSRILKHFCGGSIIRAKWILTAGHCVGLLPNPDVFVVKAGKYKINMKEITEQVGTVEQSFVHKLYRGYIFIYKYRGTAPYDIALLKLHKAFKFNQYVDFIDIPHPNAKTFGNVTLAGWGSISNSQSPEYPSNLQTARLPILDFNTCNDTIVKTLHRSLLHSTNICTGSPVNEIAPCSGDSGSPLMTINKDYSQLVGIVSWGMIPCGMPDIPSIYTRVSAFVEWIEETISKNS</sequence>
<dbReference type="Gene3D" id="2.40.10.10">
    <property type="entry name" value="Trypsin-like serine proteases"/>
    <property type="match status" value="1"/>
</dbReference>
<evidence type="ECO:0000313" key="8">
    <source>
        <dbReference type="Proteomes" id="UP000695007"/>
    </source>
</evidence>
<dbReference type="KEGG" id="csol:105365007"/>
<proteinExistence type="predicted"/>
<dbReference type="GO" id="GO:0005576">
    <property type="term" value="C:extracellular region"/>
    <property type="evidence" value="ECO:0007669"/>
    <property type="project" value="UniProtKB-SubCell"/>
</dbReference>
<evidence type="ECO:0000256" key="2">
    <source>
        <dbReference type="ARBA" id="ARBA00022670"/>
    </source>
</evidence>
<dbReference type="FunFam" id="2.40.10.10:FF:000036">
    <property type="entry name" value="Trypsin beta"/>
    <property type="match status" value="1"/>
</dbReference>
<evidence type="ECO:0000313" key="9">
    <source>
        <dbReference type="RefSeq" id="XP_011501362.1"/>
    </source>
</evidence>
<accession>A0AAJ7DYR4</accession>
<reference evidence="9" key="1">
    <citation type="submission" date="2025-08" db="UniProtKB">
        <authorList>
            <consortium name="RefSeq"/>
        </authorList>
    </citation>
    <scope>IDENTIFICATION</scope>
</reference>
<keyword evidence="3 6" id="KW-0378">Hydrolase</keyword>
<dbReference type="PROSITE" id="PS00134">
    <property type="entry name" value="TRYPSIN_HIS"/>
    <property type="match status" value="1"/>
</dbReference>
<dbReference type="PRINTS" id="PR00722">
    <property type="entry name" value="CHYMOTRYPSIN"/>
</dbReference>
<dbReference type="SUPFAM" id="SSF50494">
    <property type="entry name" value="Trypsin-like serine proteases"/>
    <property type="match status" value="1"/>
</dbReference>
<evidence type="ECO:0000256" key="3">
    <source>
        <dbReference type="ARBA" id="ARBA00022801"/>
    </source>
</evidence>
<keyword evidence="8" id="KW-1185">Reference proteome</keyword>
<dbReference type="InterPro" id="IPR001314">
    <property type="entry name" value="Peptidase_S1A"/>
</dbReference>
<keyword evidence="2 6" id="KW-0645">Protease</keyword>
<dbReference type="InterPro" id="IPR018114">
    <property type="entry name" value="TRYPSIN_HIS"/>
</dbReference>
<dbReference type="GO" id="GO:0004252">
    <property type="term" value="F:serine-type endopeptidase activity"/>
    <property type="evidence" value="ECO:0007669"/>
    <property type="project" value="InterPro"/>
</dbReference>
<dbReference type="RefSeq" id="XP_011501362.1">
    <property type="nucleotide sequence ID" value="XM_011503060.1"/>
</dbReference>
<dbReference type="GO" id="GO:0006508">
    <property type="term" value="P:proteolysis"/>
    <property type="evidence" value="ECO:0007669"/>
    <property type="project" value="UniProtKB-KW"/>
</dbReference>
<comment type="subcellular location">
    <subcellularLocation>
        <location evidence="1">Secreted</location>
        <location evidence="1">Extracellular space</location>
    </subcellularLocation>
</comment>
<evidence type="ECO:0000256" key="5">
    <source>
        <dbReference type="ARBA" id="ARBA00023157"/>
    </source>
</evidence>
<keyword evidence="5" id="KW-1015">Disulfide bond</keyword>
<dbReference type="Proteomes" id="UP000695007">
    <property type="component" value="Unplaced"/>
</dbReference>
<evidence type="ECO:0000256" key="6">
    <source>
        <dbReference type="RuleBase" id="RU363034"/>
    </source>
</evidence>
<dbReference type="InterPro" id="IPR033116">
    <property type="entry name" value="TRYPSIN_SER"/>
</dbReference>
<dbReference type="InterPro" id="IPR043504">
    <property type="entry name" value="Peptidase_S1_PA_chymotrypsin"/>
</dbReference>
<dbReference type="PROSITE" id="PS50240">
    <property type="entry name" value="TRYPSIN_DOM"/>
    <property type="match status" value="1"/>
</dbReference>
<dbReference type="GeneID" id="105365007"/>
<dbReference type="AlphaFoldDB" id="A0AAJ7DYR4"/>
<dbReference type="FunFam" id="2.40.10.10:FF:000068">
    <property type="entry name" value="transmembrane protease serine 2"/>
    <property type="match status" value="1"/>
</dbReference>
<name>A0AAJ7DYR4_9HYME</name>
<dbReference type="PANTHER" id="PTHR24252">
    <property type="entry name" value="ACROSIN-RELATED"/>
    <property type="match status" value="1"/>
</dbReference>
<dbReference type="CDD" id="cd00190">
    <property type="entry name" value="Tryp_SPc"/>
    <property type="match status" value="1"/>
</dbReference>
<dbReference type="PROSITE" id="PS00135">
    <property type="entry name" value="TRYPSIN_SER"/>
    <property type="match status" value="1"/>
</dbReference>
<dbReference type="InterPro" id="IPR001254">
    <property type="entry name" value="Trypsin_dom"/>
</dbReference>
<dbReference type="InterPro" id="IPR009003">
    <property type="entry name" value="Peptidase_S1_PA"/>
</dbReference>
<gene>
    <name evidence="9" type="primary">LOC105365007</name>
</gene>
<keyword evidence="4 6" id="KW-0720">Serine protease</keyword>
<evidence type="ECO:0000256" key="4">
    <source>
        <dbReference type="ARBA" id="ARBA00022825"/>
    </source>
</evidence>
<dbReference type="Pfam" id="PF00089">
    <property type="entry name" value="Trypsin"/>
    <property type="match status" value="1"/>
</dbReference>
<feature type="non-terminal residue" evidence="9">
    <location>
        <position position="1"/>
    </location>
</feature>
<feature type="domain" description="Peptidase S1" evidence="7">
    <location>
        <begin position="31"/>
        <end position="282"/>
    </location>
</feature>
<evidence type="ECO:0000256" key="1">
    <source>
        <dbReference type="ARBA" id="ARBA00004239"/>
    </source>
</evidence>
<dbReference type="PANTHER" id="PTHR24252:SF7">
    <property type="entry name" value="HYALIN"/>
    <property type="match status" value="1"/>
</dbReference>
<dbReference type="SMART" id="SM00020">
    <property type="entry name" value="Tryp_SPc"/>
    <property type="match status" value="1"/>
</dbReference>
<organism evidence="8 9">
    <name type="scientific">Ceratosolen solmsi marchali</name>
    <dbReference type="NCBI Taxonomy" id="326594"/>
    <lineage>
        <taxon>Eukaryota</taxon>
        <taxon>Metazoa</taxon>
        <taxon>Ecdysozoa</taxon>
        <taxon>Arthropoda</taxon>
        <taxon>Hexapoda</taxon>
        <taxon>Insecta</taxon>
        <taxon>Pterygota</taxon>
        <taxon>Neoptera</taxon>
        <taxon>Endopterygota</taxon>
        <taxon>Hymenoptera</taxon>
        <taxon>Apocrita</taxon>
        <taxon>Proctotrupomorpha</taxon>
        <taxon>Chalcidoidea</taxon>
        <taxon>Agaonidae</taxon>
        <taxon>Agaoninae</taxon>
        <taxon>Ceratosolen</taxon>
    </lineage>
</organism>
<protein>
    <submittedName>
        <fullName evidence="9">Trypsin-1-like</fullName>
    </submittedName>
</protein>